<evidence type="ECO:0000313" key="2">
    <source>
        <dbReference type="Proteomes" id="UP000199393"/>
    </source>
</evidence>
<gene>
    <name evidence="1" type="ORF">GA0070620_3051</name>
</gene>
<dbReference type="STRING" id="307121.GA0070620_3051"/>
<proteinExistence type="predicted"/>
<dbReference type="AlphaFoldDB" id="A0A1C3N4M2"/>
<accession>A0A1C3N4M2</accession>
<name>A0A1C3N4M2_9ACTN</name>
<reference evidence="2" key="1">
    <citation type="submission" date="2016-06" db="EMBL/GenBank/DDBJ databases">
        <authorList>
            <person name="Varghese N."/>
        </authorList>
    </citation>
    <scope>NUCLEOTIDE SEQUENCE [LARGE SCALE GENOMIC DNA]</scope>
    <source>
        <strain evidence="2">DSM 45344</strain>
    </source>
</reference>
<sequence>MTATDSGDRQLLVAIRRWARDNGWHWFECWGWVNADSIQAATLAVEWDQDARTITIAHGDDGVFVPTRLSAGSVGQAVQRLVALDILPATFGGAR</sequence>
<dbReference type="EMBL" id="LT598496">
    <property type="protein sequence ID" value="SBV27527.1"/>
    <property type="molecule type" value="Genomic_DNA"/>
</dbReference>
<organism evidence="1 2">
    <name type="scientific">Micromonospora krabiensis</name>
    <dbReference type="NCBI Taxonomy" id="307121"/>
    <lineage>
        <taxon>Bacteria</taxon>
        <taxon>Bacillati</taxon>
        <taxon>Actinomycetota</taxon>
        <taxon>Actinomycetes</taxon>
        <taxon>Micromonosporales</taxon>
        <taxon>Micromonosporaceae</taxon>
        <taxon>Micromonospora</taxon>
    </lineage>
</organism>
<dbReference type="Proteomes" id="UP000199393">
    <property type="component" value="Chromosome I"/>
</dbReference>
<evidence type="ECO:0000313" key="1">
    <source>
        <dbReference type="EMBL" id="SBV27527.1"/>
    </source>
</evidence>
<keyword evidence="2" id="KW-1185">Reference proteome</keyword>
<dbReference type="RefSeq" id="WP_091591374.1">
    <property type="nucleotide sequence ID" value="NZ_JBHRWG010000004.1"/>
</dbReference>
<protein>
    <submittedName>
        <fullName evidence="1">Uncharacterized protein</fullName>
    </submittedName>
</protein>